<dbReference type="Pfam" id="PF01569">
    <property type="entry name" value="PAP2"/>
    <property type="match status" value="1"/>
</dbReference>
<dbReference type="InParanoid" id="A2G073"/>
<dbReference type="RefSeq" id="XP_001302381.1">
    <property type="nucleotide sequence ID" value="XM_001302380.1"/>
</dbReference>
<keyword evidence="4" id="KW-1185">Reference proteome</keyword>
<dbReference type="PANTHER" id="PTHR10165:SF35">
    <property type="entry name" value="RE23632P"/>
    <property type="match status" value="1"/>
</dbReference>
<evidence type="ECO:0000313" key="4">
    <source>
        <dbReference type="Proteomes" id="UP000001542"/>
    </source>
</evidence>
<gene>
    <name evidence="3" type="ORF">TVAG_104880</name>
</gene>
<keyword evidence="1" id="KW-0472">Membrane</keyword>
<dbReference type="GO" id="GO:0016020">
    <property type="term" value="C:membrane"/>
    <property type="evidence" value="ECO:0000318"/>
    <property type="project" value="GO_Central"/>
</dbReference>
<feature type="transmembrane region" description="Helical" evidence="1">
    <location>
        <begin position="15"/>
        <end position="36"/>
    </location>
</feature>
<feature type="transmembrane region" description="Helical" evidence="1">
    <location>
        <begin position="207"/>
        <end position="225"/>
    </location>
</feature>
<dbReference type="AlphaFoldDB" id="A2G073"/>
<proteinExistence type="predicted"/>
<dbReference type="GO" id="GO:0046839">
    <property type="term" value="P:phospholipid dephosphorylation"/>
    <property type="evidence" value="ECO:0000318"/>
    <property type="project" value="GO_Central"/>
</dbReference>
<dbReference type="Proteomes" id="UP000001542">
    <property type="component" value="Unassembled WGS sequence"/>
</dbReference>
<feature type="domain" description="Phosphatidic acid phosphatase type 2/haloperoxidase" evidence="2">
    <location>
        <begin position="94"/>
        <end position="226"/>
    </location>
</feature>
<dbReference type="GO" id="GO:0006644">
    <property type="term" value="P:phospholipid metabolic process"/>
    <property type="evidence" value="ECO:0000318"/>
    <property type="project" value="GO_Central"/>
</dbReference>
<reference evidence="3" key="1">
    <citation type="submission" date="2006-10" db="EMBL/GenBank/DDBJ databases">
        <authorList>
            <person name="Amadeo P."/>
            <person name="Zhao Q."/>
            <person name="Wortman J."/>
            <person name="Fraser-Liggett C."/>
            <person name="Carlton J."/>
        </authorList>
    </citation>
    <scope>NUCLEOTIDE SEQUENCE</scope>
    <source>
        <strain evidence="3">G3</strain>
    </source>
</reference>
<name>A2G073_TRIV3</name>
<evidence type="ECO:0000259" key="2">
    <source>
        <dbReference type="Pfam" id="PF01569"/>
    </source>
</evidence>
<dbReference type="PANTHER" id="PTHR10165">
    <property type="entry name" value="LIPID PHOSPHATE PHOSPHATASE"/>
    <property type="match status" value="1"/>
</dbReference>
<organism evidence="3 4">
    <name type="scientific">Trichomonas vaginalis (strain ATCC PRA-98 / G3)</name>
    <dbReference type="NCBI Taxonomy" id="412133"/>
    <lineage>
        <taxon>Eukaryota</taxon>
        <taxon>Metamonada</taxon>
        <taxon>Parabasalia</taxon>
        <taxon>Trichomonadida</taxon>
        <taxon>Trichomonadidae</taxon>
        <taxon>Trichomonas</taxon>
    </lineage>
</organism>
<feature type="transmembrane region" description="Helical" evidence="1">
    <location>
        <begin position="90"/>
        <end position="112"/>
    </location>
</feature>
<protein>
    <recommendedName>
        <fullName evidence="2">Phosphatidic acid phosphatase type 2/haloperoxidase domain-containing protein</fullName>
    </recommendedName>
</protein>
<reference evidence="3" key="2">
    <citation type="journal article" date="2007" name="Science">
        <title>Draft genome sequence of the sexually transmitted pathogen Trichomonas vaginalis.</title>
        <authorList>
            <person name="Carlton J.M."/>
            <person name="Hirt R.P."/>
            <person name="Silva J.C."/>
            <person name="Delcher A.L."/>
            <person name="Schatz M."/>
            <person name="Zhao Q."/>
            <person name="Wortman J.R."/>
            <person name="Bidwell S.L."/>
            <person name="Alsmark U.C.M."/>
            <person name="Besteiro S."/>
            <person name="Sicheritz-Ponten T."/>
            <person name="Noel C.J."/>
            <person name="Dacks J.B."/>
            <person name="Foster P.G."/>
            <person name="Simillion C."/>
            <person name="Van de Peer Y."/>
            <person name="Miranda-Saavedra D."/>
            <person name="Barton G.J."/>
            <person name="Westrop G.D."/>
            <person name="Mueller S."/>
            <person name="Dessi D."/>
            <person name="Fiori P.L."/>
            <person name="Ren Q."/>
            <person name="Paulsen I."/>
            <person name="Zhang H."/>
            <person name="Bastida-Corcuera F.D."/>
            <person name="Simoes-Barbosa A."/>
            <person name="Brown M.T."/>
            <person name="Hayes R.D."/>
            <person name="Mukherjee M."/>
            <person name="Okumura C.Y."/>
            <person name="Schneider R."/>
            <person name="Smith A.J."/>
            <person name="Vanacova S."/>
            <person name="Villalvazo M."/>
            <person name="Haas B.J."/>
            <person name="Pertea M."/>
            <person name="Feldblyum T.V."/>
            <person name="Utterback T.R."/>
            <person name="Shu C.L."/>
            <person name="Osoegawa K."/>
            <person name="de Jong P.J."/>
            <person name="Hrdy I."/>
            <person name="Horvathova L."/>
            <person name="Zubacova Z."/>
            <person name="Dolezal P."/>
            <person name="Malik S.B."/>
            <person name="Logsdon J.M. Jr."/>
            <person name="Henze K."/>
            <person name="Gupta A."/>
            <person name="Wang C.C."/>
            <person name="Dunne R.L."/>
            <person name="Upcroft J.A."/>
            <person name="Upcroft P."/>
            <person name="White O."/>
            <person name="Salzberg S.L."/>
            <person name="Tang P."/>
            <person name="Chiu C.-H."/>
            <person name="Lee Y.-S."/>
            <person name="Embley T.M."/>
            <person name="Coombs G.H."/>
            <person name="Mottram J.C."/>
            <person name="Tachezy J."/>
            <person name="Fraser-Liggett C.M."/>
            <person name="Johnson P.J."/>
        </authorList>
    </citation>
    <scope>NUCLEOTIDE SEQUENCE [LARGE SCALE GENOMIC DNA]</scope>
    <source>
        <strain evidence="3">G3</strain>
    </source>
</reference>
<dbReference type="GO" id="GO:0008195">
    <property type="term" value="F:phosphatidate phosphatase activity"/>
    <property type="evidence" value="ECO:0000318"/>
    <property type="project" value="GO_Central"/>
</dbReference>
<feature type="transmembrane region" description="Helical" evidence="1">
    <location>
        <begin position="175"/>
        <end position="195"/>
    </location>
</feature>
<accession>A2G073</accession>
<dbReference type="KEGG" id="tva:4747122"/>
<keyword evidence="1" id="KW-1133">Transmembrane helix</keyword>
<dbReference type="Gene3D" id="1.20.144.10">
    <property type="entry name" value="Phosphatidic acid phosphatase type 2/haloperoxidase"/>
    <property type="match status" value="1"/>
</dbReference>
<evidence type="ECO:0000256" key="1">
    <source>
        <dbReference type="SAM" id="Phobius"/>
    </source>
</evidence>
<feature type="transmembrane region" description="Helical" evidence="1">
    <location>
        <begin position="60"/>
        <end position="83"/>
    </location>
</feature>
<dbReference type="EMBL" id="DS114199">
    <property type="protein sequence ID" value="EAX89451.1"/>
    <property type="molecule type" value="Genomic_DNA"/>
</dbReference>
<sequence length="250" mass="27961">MGLTIFWSRLNRFSVFDFILTGVFITASIIIQNIAIHDDYVPGLLFDTTQIQHTQTIPTVIHYSFIFFVFPLFITLIWAALVFDYTIVNLISAYSFNIAFASFVAALLSFMIARPRPDTLTICGGQGAYSDCLAKLSKKQANWQFRSLPSVTVTESFASGGFASLLLFDIWHSTPAFVMTLKFFPLIYPIAVAAIDICDRVSHVDDIVLSAFIGAIVTMFTYSTFKTGQKLIIRPNQPRNDVLSVVTSYV</sequence>
<dbReference type="STRING" id="5722.A2G073"/>
<dbReference type="InterPro" id="IPR000326">
    <property type="entry name" value="PAP2/HPO"/>
</dbReference>
<dbReference type="OrthoDB" id="10030083at2759"/>
<dbReference type="VEuPathDB" id="TrichDB:TVAG_104880"/>
<dbReference type="VEuPathDB" id="TrichDB:TVAGG3_0045460"/>
<dbReference type="InterPro" id="IPR043216">
    <property type="entry name" value="PAP-like"/>
</dbReference>
<evidence type="ECO:0000313" key="3">
    <source>
        <dbReference type="EMBL" id="EAX89451.1"/>
    </source>
</evidence>
<keyword evidence="1" id="KW-0812">Transmembrane</keyword>